<proteinExistence type="inferred from homology"/>
<dbReference type="EMBL" id="JAGIYQ010000002">
    <property type="protein sequence ID" value="MBP0724478.1"/>
    <property type="molecule type" value="Genomic_DNA"/>
</dbReference>
<dbReference type="Pfam" id="PF02397">
    <property type="entry name" value="Bac_transf"/>
    <property type="match status" value="1"/>
</dbReference>
<feature type="domain" description="Bacterial sugar transferase" evidence="3">
    <location>
        <begin position="2"/>
        <end position="176"/>
    </location>
</feature>
<dbReference type="PANTHER" id="PTHR30576:SF8">
    <property type="entry name" value="UNDECAPRENYL-PHOSPHATE GALACTOSE PHOSPHOTRANSFERASE"/>
    <property type="match status" value="1"/>
</dbReference>
<dbReference type="AlphaFoldDB" id="A0A940NN47"/>
<protein>
    <submittedName>
        <fullName evidence="4">Sugar transferase</fullName>
    </submittedName>
</protein>
<comment type="caution">
    <text evidence="4">The sequence shown here is derived from an EMBL/GenBank/DDBJ whole genome shotgun (WGS) entry which is preliminary data.</text>
</comment>
<keyword evidence="2" id="KW-1133">Transmembrane helix</keyword>
<evidence type="ECO:0000259" key="3">
    <source>
        <dbReference type="Pfam" id="PF02397"/>
    </source>
</evidence>
<name>A0A940NN47_9BACI</name>
<keyword evidence="2" id="KW-0472">Membrane</keyword>
<sequence>MKRVFDFFSALCLLFVISPILLIIAVAIRFKMGSPILFKQLRAGMNGKPFYIYKFRTMTNSRDSNQELLSDEKRLTFFGKFIRRHSLDELPQLFNVIKGDMSFVGPRPLLMEYMPLYNQEQLRRFEVRPGITGWSQINGRNAISWSEKFKLDIWYIDHRTFLLDIKIILITILRVFLPKDINQHGKATYEKFKGNKQE</sequence>
<keyword evidence="5" id="KW-1185">Reference proteome</keyword>
<feature type="transmembrane region" description="Helical" evidence="2">
    <location>
        <begin position="7"/>
        <end position="30"/>
    </location>
</feature>
<accession>A0A940NN47</accession>
<dbReference type="PANTHER" id="PTHR30576">
    <property type="entry name" value="COLANIC BIOSYNTHESIS UDP-GLUCOSE LIPID CARRIER TRANSFERASE"/>
    <property type="match status" value="1"/>
</dbReference>
<evidence type="ECO:0000256" key="1">
    <source>
        <dbReference type="ARBA" id="ARBA00006464"/>
    </source>
</evidence>
<dbReference type="InterPro" id="IPR003362">
    <property type="entry name" value="Bact_transf"/>
</dbReference>
<keyword evidence="4" id="KW-0808">Transferase</keyword>
<evidence type="ECO:0000313" key="5">
    <source>
        <dbReference type="Proteomes" id="UP000682134"/>
    </source>
</evidence>
<evidence type="ECO:0000313" key="4">
    <source>
        <dbReference type="EMBL" id="MBP0724478.1"/>
    </source>
</evidence>
<evidence type="ECO:0000256" key="2">
    <source>
        <dbReference type="SAM" id="Phobius"/>
    </source>
</evidence>
<dbReference type="Proteomes" id="UP000682134">
    <property type="component" value="Unassembled WGS sequence"/>
</dbReference>
<comment type="similarity">
    <text evidence="1">Belongs to the bacterial sugar transferase family.</text>
</comment>
<keyword evidence="2" id="KW-0812">Transmembrane</keyword>
<dbReference type="GO" id="GO:0016780">
    <property type="term" value="F:phosphotransferase activity, for other substituted phosphate groups"/>
    <property type="evidence" value="ECO:0007669"/>
    <property type="project" value="TreeGrafter"/>
</dbReference>
<organism evidence="4 5">
    <name type="scientific">Gottfriedia endophytica</name>
    <dbReference type="NCBI Taxonomy" id="2820819"/>
    <lineage>
        <taxon>Bacteria</taxon>
        <taxon>Bacillati</taxon>
        <taxon>Bacillota</taxon>
        <taxon>Bacilli</taxon>
        <taxon>Bacillales</taxon>
        <taxon>Bacillaceae</taxon>
        <taxon>Gottfriedia</taxon>
    </lineage>
</organism>
<gene>
    <name evidence="4" type="ORF">J5Y03_04655</name>
</gene>
<reference evidence="4" key="1">
    <citation type="submission" date="2021-04" db="EMBL/GenBank/DDBJ databases">
        <title>Genome seq and assembly of Bacillus sp.</title>
        <authorList>
            <person name="Chhetri G."/>
        </authorList>
    </citation>
    <scope>NUCLEOTIDE SEQUENCE</scope>
    <source>
        <strain evidence="4">RG28</strain>
    </source>
</reference>
<dbReference type="RefSeq" id="WP_209403012.1">
    <property type="nucleotide sequence ID" value="NZ_JAGIYQ010000002.1"/>
</dbReference>